<dbReference type="GO" id="GO:0071254">
    <property type="term" value="C:cytoplasmic U snRNP body"/>
    <property type="evidence" value="ECO:0007669"/>
    <property type="project" value="TreeGrafter"/>
</dbReference>
<feature type="compositionally biased region" description="Basic and acidic residues" evidence="1">
    <location>
        <begin position="1"/>
        <end position="14"/>
    </location>
</feature>
<dbReference type="GO" id="GO:0016604">
    <property type="term" value="C:nuclear body"/>
    <property type="evidence" value="ECO:0007669"/>
    <property type="project" value="TreeGrafter"/>
</dbReference>
<dbReference type="InterPro" id="IPR001163">
    <property type="entry name" value="Sm_dom_euk/arc"/>
</dbReference>
<organism evidence="3 4">
    <name type="scientific">Nitzschia inconspicua</name>
    <dbReference type="NCBI Taxonomy" id="303405"/>
    <lineage>
        <taxon>Eukaryota</taxon>
        <taxon>Sar</taxon>
        <taxon>Stramenopiles</taxon>
        <taxon>Ochrophyta</taxon>
        <taxon>Bacillariophyta</taxon>
        <taxon>Bacillariophyceae</taxon>
        <taxon>Bacillariophycidae</taxon>
        <taxon>Bacillariales</taxon>
        <taxon>Bacillariaceae</taxon>
        <taxon>Nitzschia</taxon>
    </lineage>
</organism>
<dbReference type="OrthoDB" id="48409at2759"/>
<gene>
    <name evidence="3" type="ORF">IV203_020022</name>
</gene>
<accession>A0A9K3M0A4</accession>
<proteinExistence type="predicted"/>
<dbReference type="InterPro" id="IPR052840">
    <property type="entry name" value="U7_snRNA_Sm-like"/>
</dbReference>
<dbReference type="PANTHER" id="PTHR21196">
    <property type="entry name" value="U7 SNRNA-ASSOCIATED SM-LIKE PROTEIN LSM10"/>
    <property type="match status" value="1"/>
</dbReference>
<dbReference type="Pfam" id="PF01423">
    <property type="entry name" value="LSM"/>
    <property type="match status" value="1"/>
</dbReference>
<feature type="region of interest" description="Disordered" evidence="1">
    <location>
        <begin position="1"/>
        <end position="25"/>
    </location>
</feature>
<dbReference type="GO" id="GO:0071209">
    <property type="term" value="F:U7 snRNA binding"/>
    <property type="evidence" value="ECO:0007669"/>
    <property type="project" value="TreeGrafter"/>
</dbReference>
<comment type="caution">
    <text evidence="3">The sequence shown here is derived from an EMBL/GenBank/DDBJ whole genome shotgun (WGS) entry which is preliminary data.</text>
</comment>
<dbReference type="Proteomes" id="UP000693970">
    <property type="component" value="Unassembled WGS sequence"/>
</dbReference>
<feature type="domain" description="Sm" evidence="2">
    <location>
        <begin position="73"/>
        <end position="189"/>
    </location>
</feature>
<evidence type="ECO:0000313" key="4">
    <source>
        <dbReference type="Proteomes" id="UP000693970"/>
    </source>
</evidence>
<dbReference type="EMBL" id="JAGRRH010000004">
    <property type="protein sequence ID" value="KAG7371452.1"/>
    <property type="molecule type" value="Genomic_DNA"/>
</dbReference>
<evidence type="ECO:0000313" key="3">
    <source>
        <dbReference type="EMBL" id="KAG7371452.1"/>
    </source>
</evidence>
<feature type="region of interest" description="Disordered" evidence="1">
    <location>
        <begin position="203"/>
        <end position="222"/>
    </location>
</feature>
<keyword evidence="4" id="KW-1185">Reference proteome</keyword>
<dbReference type="AlphaFoldDB" id="A0A9K3M0A4"/>
<name>A0A9K3M0A4_9STRA</name>
<dbReference type="GO" id="GO:0071208">
    <property type="term" value="F:histone pre-mRNA DCP binding"/>
    <property type="evidence" value="ECO:0007669"/>
    <property type="project" value="TreeGrafter"/>
</dbReference>
<reference evidence="3" key="2">
    <citation type="submission" date="2021-04" db="EMBL/GenBank/DDBJ databases">
        <authorList>
            <person name="Podell S."/>
        </authorList>
    </citation>
    <scope>NUCLEOTIDE SEQUENCE</scope>
    <source>
        <strain evidence="3">Hildebrandi</strain>
    </source>
</reference>
<evidence type="ECO:0000259" key="2">
    <source>
        <dbReference type="SMART" id="SM00651"/>
    </source>
</evidence>
<dbReference type="SMART" id="SM00651">
    <property type="entry name" value="Sm"/>
    <property type="match status" value="1"/>
</dbReference>
<feature type="compositionally biased region" description="Low complexity" evidence="1">
    <location>
        <begin position="15"/>
        <end position="25"/>
    </location>
</feature>
<reference evidence="3" key="1">
    <citation type="journal article" date="2021" name="Sci. Rep.">
        <title>Diploid genomic architecture of Nitzschia inconspicua, an elite biomass production diatom.</title>
        <authorList>
            <person name="Oliver A."/>
            <person name="Podell S."/>
            <person name="Pinowska A."/>
            <person name="Traller J.C."/>
            <person name="Smith S.R."/>
            <person name="McClure R."/>
            <person name="Beliaev A."/>
            <person name="Bohutskyi P."/>
            <person name="Hill E.A."/>
            <person name="Rabines A."/>
            <person name="Zheng H."/>
            <person name="Allen L.Z."/>
            <person name="Kuo A."/>
            <person name="Grigoriev I.V."/>
            <person name="Allen A.E."/>
            <person name="Hazlebeck D."/>
            <person name="Allen E.E."/>
        </authorList>
    </citation>
    <scope>NUCLEOTIDE SEQUENCE</scope>
    <source>
        <strain evidence="3">Hildebrandi</strain>
    </source>
</reference>
<sequence>MSSKTLSKETKKMDSISSASLSSFSSGLPASFTDGIGSSVVRNKSFASLVKTPIHTQQQKQKHHSNKMISLASLLRYMEGYELIVELKTGKRHRGILTNADDTMNMTLKQVEQRSGDSWGASEASLSMATTTTAKTTISSQHPNQQQESCQSELADRSWTSIDGLLPVALGSANNEVTIRGSQVRFVQFPDNANLSSIVLSGREREQHARNKYRKTVRKASS</sequence>
<evidence type="ECO:0000256" key="1">
    <source>
        <dbReference type="SAM" id="MobiDB-lite"/>
    </source>
</evidence>
<dbReference type="PANTHER" id="PTHR21196:SF1">
    <property type="entry name" value="U7 SNRNA-ASSOCIATED SM-LIKE PROTEIN LSM10"/>
    <property type="match status" value="1"/>
</dbReference>
<dbReference type="GO" id="GO:0006398">
    <property type="term" value="P:mRNA 3'-end processing by stem-loop binding and cleavage"/>
    <property type="evidence" value="ECO:0007669"/>
    <property type="project" value="TreeGrafter"/>
</dbReference>
<protein>
    <submittedName>
        <fullName evidence="3">LSM domain containing protein</fullName>
    </submittedName>
</protein>
<feature type="compositionally biased region" description="Basic residues" evidence="1">
    <location>
        <begin position="210"/>
        <end position="222"/>
    </location>
</feature>